<evidence type="ECO:0000256" key="1">
    <source>
        <dbReference type="ARBA" id="ARBA00004170"/>
    </source>
</evidence>
<keyword evidence="5" id="KW-0963">Cytoplasm</keyword>
<feature type="compositionally biased region" description="Pro residues" evidence="8">
    <location>
        <begin position="134"/>
        <end position="145"/>
    </location>
</feature>
<dbReference type="GO" id="GO:0000407">
    <property type="term" value="C:phagophore assembly site"/>
    <property type="evidence" value="ECO:0007669"/>
    <property type="project" value="TreeGrafter"/>
</dbReference>
<feature type="compositionally biased region" description="Basic and acidic residues" evidence="8">
    <location>
        <begin position="80"/>
        <end position="92"/>
    </location>
</feature>
<dbReference type="Gene3D" id="3.30.1520.10">
    <property type="entry name" value="Phox-like domain"/>
    <property type="match status" value="1"/>
</dbReference>
<dbReference type="GO" id="GO:0035091">
    <property type="term" value="F:phosphatidylinositol binding"/>
    <property type="evidence" value="ECO:0007669"/>
    <property type="project" value="InterPro"/>
</dbReference>
<keyword evidence="7" id="KW-0472">Membrane</keyword>
<gene>
    <name evidence="10" type="ORF">BSTOLATCC_MIC15557</name>
</gene>
<evidence type="ECO:0000259" key="9">
    <source>
        <dbReference type="PROSITE" id="PS50195"/>
    </source>
</evidence>
<evidence type="ECO:0000256" key="4">
    <source>
        <dbReference type="ARBA" id="ARBA00022448"/>
    </source>
</evidence>
<dbReference type="GO" id="GO:0034727">
    <property type="term" value="P:piecemeal microautophagy of the nucleus"/>
    <property type="evidence" value="ECO:0007669"/>
    <property type="project" value="TreeGrafter"/>
</dbReference>
<dbReference type="PROSITE" id="PS50195">
    <property type="entry name" value="PX"/>
    <property type="match status" value="1"/>
</dbReference>
<dbReference type="PANTHER" id="PTHR45949">
    <property type="entry name" value="SORTING NEXIN-4"/>
    <property type="match status" value="1"/>
</dbReference>
<sequence>MDYSSDEEDYLEVAERNAKRNFLREEIIEMNYDPQLFTQYLENMKAADIDAWTFDELSDCVREFKNKYRAGQTLEEIEEQERQEKEKEKRLYEIPIAKKPQLSEETQQTSSKKAESPPPKKEKKKKEKPKVSEPTPPPPPPPQPAPSTLSVPTNERDRAPSAVNTLKGQLLDSSVHDIAKEDKNKPKYYTETPIHNIARKTAQAPQKLSDYPAEEKKKYEYQPKLQASPDSPLIATKPIEKTKVSEPARFEPLLREEEPRYKRKETPPAQPSSDYIEPSIGGEAYELPAQLVKETELSRNQNPTVEIPTFETVEAGFFGSNYVVYKITTNPFGWEVKRRYSEFALLREVLANSFPGYYIPPLPEKKATGKTGQMMAIKRQKFLQRYMNSILANRMLRTSTFLVSFLKEFSAKEWNAAKEQNKKVRKLDGLKTYPSFDGYLHCNTGDQPSTISKMNDHLSYSETIKKKLKRHFESVVDDFSKISASLAASVDLIKQLADVQSILNFNTDQQYVYDSLKEAIYQWSEHEKEQSQFISDYFYMFFKYGYMESGALKELLRERENLMGSYKKSSNVKAGTDKIKDLFGYHNTLSLGEVERVIKETKSVACEHFGEFARSESNHAIKLRAIWDTLFSKMLETSERINRSR</sequence>
<feature type="compositionally biased region" description="Basic and acidic residues" evidence="8">
    <location>
        <begin position="174"/>
        <end position="185"/>
    </location>
</feature>
<accession>A0AAU9ISC5</accession>
<evidence type="ECO:0000256" key="5">
    <source>
        <dbReference type="ARBA" id="ARBA00022490"/>
    </source>
</evidence>
<dbReference type="InterPro" id="IPR036871">
    <property type="entry name" value="PX_dom_sf"/>
</dbReference>
<feature type="region of interest" description="Disordered" evidence="8">
    <location>
        <begin position="68"/>
        <end position="232"/>
    </location>
</feature>
<name>A0AAU9ISC5_9CILI</name>
<feature type="domain" description="PX" evidence="9">
    <location>
        <begin position="303"/>
        <end position="413"/>
    </location>
</feature>
<organism evidence="10 11">
    <name type="scientific">Blepharisma stoltei</name>
    <dbReference type="NCBI Taxonomy" id="1481888"/>
    <lineage>
        <taxon>Eukaryota</taxon>
        <taxon>Sar</taxon>
        <taxon>Alveolata</taxon>
        <taxon>Ciliophora</taxon>
        <taxon>Postciliodesmatophora</taxon>
        <taxon>Heterotrichea</taxon>
        <taxon>Heterotrichida</taxon>
        <taxon>Blepharismidae</taxon>
        <taxon>Blepharisma</taxon>
    </lineage>
</organism>
<reference evidence="10" key="1">
    <citation type="submission" date="2021-09" db="EMBL/GenBank/DDBJ databases">
        <authorList>
            <consortium name="AG Swart"/>
            <person name="Singh M."/>
            <person name="Singh A."/>
            <person name="Seah K."/>
            <person name="Emmerich C."/>
        </authorList>
    </citation>
    <scope>NUCLEOTIDE SEQUENCE</scope>
    <source>
        <strain evidence="10">ATCC30299</strain>
    </source>
</reference>
<comment type="caution">
    <text evidence="10">The sequence shown here is derived from an EMBL/GenBank/DDBJ whole genome shotgun (WGS) entry which is preliminary data.</text>
</comment>
<comment type="similarity">
    <text evidence="3">Belongs to the sorting nexin family.</text>
</comment>
<dbReference type="GO" id="GO:0005769">
    <property type="term" value="C:early endosome"/>
    <property type="evidence" value="ECO:0007669"/>
    <property type="project" value="TreeGrafter"/>
</dbReference>
<dbReference type="SUPFAM" id="SSF64268">
    <property type="entry name" value="PX domain"/>
    <property type="match status" value="1"/>
</dbReference>
<dbReference type="GO" id="GO:0000422">
    <property type="term" value="P:autophagy of mitochondrion"/>
    <property type="evidence" value="ECO:0007669"/>
    <property type="project" value="TreeGrafter"/>
</dbReference>
<feature type="compositionally biased region" description="Basic and acidic residues" evidence="8">
    <location>
        <begin position="246"/>
        <end position="266"/>
    </location>
</feature>
<dbReference type="GO" id="GO:0016020">
    <property type="term" value="C:membrane"/>
    <property type="evidence" value="ECO:0007669"/>
    <property type="project" value="UniProtKB-SubCell"/>
</dbReference>
<keyword evidence="6" id="KW-0446">Lipid-binding</keyword>
<dbReference type="AlphaFoldDB" id="A0AAU9ISC5"/>
<evidence type="ECO:0000256" key="6">
    <source>
        <dbReference type="ARBA" id="ARBA00023121"/>
    </source>
</evidence>
<keyword evidence="4" id="KW-0813">Transport</keyword>
<dbReference type="GO" id="GO:0015031">
    <property type="term" value="P:protein transport"/>
    <property type="evidence" value="ECO:0007669"/>
    <property type="project" value="TreeGrafter"/>
</dbReference>
<evidence type="ECO:0000256" key="7">
    <source>
        <dbReference type="ARBA" id="ARBA00023136"/>
    </source>
</evidence>
<dbReference type="GO" id="GO:0032456">
    <property type="term" value="P:endocytic recycling"/>
    <property type="evidence" value="ECO:0007669"/>
    <property type="project" value="TreeGrafter"/>
</dbReference>
<feature type="region of interest" description="Disordered" evidence="8">
    <location>
        <begin position="246"/>
        <end position="277"/>
    </location>
</feature>
<evidence type="ECO:0000256" key="8">
    <source>
        <dbReference type="SAM" id="MobiDB-lite"/>
    </source>
</evidence>
<dbReference type="PANTHER" id="PTHR45949:SF2">
    <property type="entry name" value="SORTING NEXIN-4"/>
    <property type="match status" value="1"/>
</dbReference>
<dbReference type="SMART" id="SM00312">
    <property type="entry name" value="PX"/>
    <property type="match status" value="1"/>
</dbReference>
<evidence type="ECO:0000313" key="10">
    <source>
        <dbReference type="EMBL" id="CAG9316117.1"/>
    </source>
</evidence>
<dbReference type="CDD" id="cd06093">
    <property type="entry name" value="PX_domain"/>
    <property type="match status" value="1"/>
</dbReference>
<evidence type="ECO:0000313" key="11">
    <source>
        <dbReference type="Proteomes" id="UP001162131"/>
    </source>
</evidence>
<dbReference type="Proteomes" id="UP001162131">
    <property type="component" value="Unassembled WGS sequence"/>
</dbReference>
<dbReference type="Pfam" id="PF00787">
    <property type="entry name" value="PX"/>
    <property type="match status" value="1"/>
</dbReference>
<keyword evidence="11" id="KW-1185">Reference proteome</keyword>
<comment type="subcellular location">
    <subcellularLocation>
        <location evidence="2">Cytoplasm</location>
    </subcellularLocation>
    <subcellularLocation>
        <location evidence="1">Membrane</location>
        <topology evidence="1">Peripheral membrane protein</topology>
    </subcellularLocation>
</comment>
<evidence type="ECO:0000256" key="2">
    <source>
        <dbReference type="ARBA" id="ARBA00004496"/>
    </source>
</evidence>
<dbReference type="EMBL" id="CAJZBQ010000015">
    <property type="protein sequence ID" value="CAG9316117.1"/>
    <property type="molecule type" value="Genomic_DNA"/>
</dbReference>
<dbReference type="InterPro" id="IPR001683">
    <property type="entry name" value="PX_dom"/>
</dbReference>
<dbReference type="GO" id="GO:0061709">
    <property type="term" value="P:reticulophagy"/>
    <property type="evidence" value="ECO:0007669"/>
    <property type="project" value="TreeGrafter"/>
</dbReference>
<protein>
    <recommendedName>
        <fullName evidence="9">PX domain-containing protein</fullName>
    </recommendedName>
</protein>
<evidence type="ECO:0000256" key="3">
    <source>
        <dbReference type="ARBA" id="ARBA00010883"/>
    </source>
</evidence>
<proteinExistence type="inferred from homology"/>